<dbReference type="Proteomes" id="UP000283509">
    <property type="component" value="Unassembled WGS sequence"/>
</dbReference>
<accession>A0A3R7N615</accession>
<feature type="transmembrane region" description="Helical" evidence="1">
    <location>
        <begin position="136"/>
        <end position="154"/>
    </location>
</feature>
<keyword evidence="3" id="KW-1185">Reference proteome</keyword>
<reference evidence="2 3" key="1">
    <citation type="submission" date="2018-04" db="EMBL/GenBank/DDBJ databases">
        <authorList>
            <person name="Zhang X."/>
            <person name="Yuan J."/>
            <person name="Li F."/>
            <person name="Xiang J."/>
        </authorList>
    </citation>
    <scope>NUCLEOTIDE SEQUENCE [LARGE SCALE GENOMIC DNA]</scope>
    <source>
        <tissue evidence="2">Muscle</tissue>
    </source>
</reference>
<dbReference type="AlphaFoldDB" id="A0A3R7N615"/>
<evidence type="ECO:0000256" key="1">
    <source>
        <dbReference type="SAM" id="Phobius"/>
    </source>
</evidence>
<keyword evidence="1" id="KW-0812">Transmembrane</keyword>
<feature type="transmembrane region" description="Helical" evidence="1">
    <location>
        <begin position="43"/>
        <end position="62"/>
    </location>
</feature>
<proteinExistence type="predicted"/>
<feature type="transmembrane region" description="Helical" evidence="1">
    <location>
        <begin position="160"/>
        <end position="182"/>
    </location>
</feature>
<dbReference type="EMBL" id="QCYY01001417">
    <property type="protein sequence ID" value="ROT78208.1"/>
    <property type="molecule type" value="Genomic_DNA"/>
</dbReference>
<organism evidence="2 3">
    <name type="scientific">Penaeus vannamei</name>
    <name type="common">Whiteleg shrimp</name>
    <name type="synonym">Litopenaeus vannamei</name>
    <dbReference type="NCBI Taxonomy" id="6689"/>
    <lineage>
        <taxon>Eukaryota</taxon>
        <taxon>Metazoa</taxon>
        <taxon>Ecdysozoa</taxon>
        <taxon>Arthropoda</taxon>
        <taxon>Crustacea</taxon>
        <taxon>Multicrustacea</taxon>
        <taxon>Malacostraca</taxon>
        <taxon>Eumalacostraca</taxon>
        <taxon>Eucarida</taxon>
        <taxon>Decapoda</taxon>
        <taxon>Dendrobranchiata</taxon>
        <taxon>Penaeoidea</taxon>
        <taxon>Penaeidae</taxon>
        <taxon>Penaeus</taxon>
    </lineage>
</organism>
<gene>
    <name evidence="2" type="ORF">C7M84_003101</name>
</gene>
<keyword evidence="1" id="KW-1133">Transmembrane helix</keyword>
<sequence length="368" mass="41430">MPLPLFIRLASAHLPSPIISLSFSLFFLFLFPSPIPLPFLLSHFLFISSFLRFTFHLPFLLIPPLPQFLFSFHSSLYPPFLCPKSSSPSSLPFSSPPHLQFLFPFLSLSQFLFSPFLTVSLYRLAPSSPSPNNVKGFLTLPPSPFSLLFLLPFSSFFLPLLILFLFLFHLIFLFVFVFVVFFSSSSSPSPSNNFSPLSFPLPIPLTTYLPHIPYPTPLSPNASSFYSFFFTLPSYLPLLPFISFRYLLSSSLSFNSLLPPLLSPPSSIPFSPLPSSPPLPLPPPPLGCCIMENSSRTFLSFRYSMEFETLVDVPSGREIRPRLSATNVFYRKKNIVLENGSFAASATSYCFAKRSHSRKVARSHLIFN</sequence>
<protein>
    <submittedName>
        <fullName evidence="2">Uncharacterized protein</fullName>
    </submittedName>
</protein>
<feature type="transmembrane region" description="Helical" evidence="1">
    <location>
        <begin position="12"/>
        <end position="31"/>
    </location>
</feature>
<reference evidence="2 3" key="2">
    <citation type="submission" date="2019-01" db="EMBL/GenBank/DDBJ databases">
        <title>The decoding of complex shrimp genome reveals the adaptation for benthos swimmer, frequently molting mechanism and breeding impact on genome.</title>
        <authorList>
            <person name="Sun Y."/>
            <person name="Gao Y."/>
            <person name="Yu Y."/>
        </authorList>
    </citation>
    <scope>NUCLEOTIDE SEQUENCE [LARGE SCALE GENOMIC DNA]</scope>
    <source>
        <tissue evidence="2">Muscle</tissue>
    </source>
</reference>
<evidence type="ECO:0000313" key="3">
    <source>
        <dbReference type="Proteomes" id="UP000283509"/>
    </source>
</evidence>
<keyword evidence="1" id="KW-0472">Membrane</keyword>
<name>A0A3R7N615_PENVA</name>
<evidence type="ECO:0000313" key="2">
    <source>
        <dbReference type="EMBL" id="ROT78208.1"/>
    </source>
</evidence>
<feature type="transmembrane region" description="Helical" evidence="1">
    <location>
        <begin position="225"/>
        <end position="248"/>
    </location>
</feature>
<comment type="caution">
    <text evidence="2">The sequence shown here is derived from an EMBL/GenBank/DDBJ whole genome shotgun (WGS) entry which is preliminary data.</text>
</comment>